<proteinExistence type="inferred from homology"/>
<evidence type="ECO:0000256" key="5">
    <source>
        <dbReference type="ARBA" id="ARBA00023136"/>
    </source>
</evidence>
<dbReference type="OrthoDB" id="8904098at2759"/>
<evidence type="ECO:0000256" key="1">
    <source>
        <dbReference type="ARBA" id="ARBA00004141"/>
    </source>
</evidence>
<dbReference type="Gramene" id="TVU31422">
    <property type="protein sequence ID" value="TVU31422"/>
    <property type="gene ID" value="EJB05_23106"/>
</dbReference>
<keyword evidence="7" id="KW-0732">Signal</keyword>
<dbReference type="Proteomes" id="UP000324897">
    <property type="component" value="Chromosome 1"/>
</dbReference>
<feature type="signal peptide" evidence="7">
    <location>
        <begin position="1"/>
        <end position="20"/>
    </location>
</feature>
<feature type="transmembrane region" description="Helical" evidence="6">
    <location>
        <begin position="115"/>
        <end position="133"/>
    </location>
</feature>
<gene>
    <name evidence="8" type="ORF">EJB05_23106</name>
</gene>
<accession>A0A5J9V5F5</accession>
<protein>
    <submittedName>
        <fullName evidence="8">Uncharacterized protein</fullName>
    </submittedName>
</protein>
<dbReference type="InterPro" id="IPR000109">
    <property type="entry name" value="POT_fam"/>
</dbReference>
<evidence type="ECO:0000313" key="9">
    <source>
        <dbReference type="Proteomes" id="UP000324897"/>
    </source>
</evidence>
<dbReference type="Gene3D" id="1.20.1250.20">
    <property type="entry name" value="MFS general substrate transporter like domains"/>
    <property type="match status" value="1"/>
</dbReference>
<comment type="subcellular location">
    <subcellularLocation>
        <location evidence="1">Membrane</location>
        <topology evidence="1">Multi-pass membrane protein</topology>
    </subcellularLocation>
</comment>
<organism evidence="8 9">
    <name type="scientific">Eragrostis curvula</name>
    <name type="common">weeping love grass</name>
    <dbReference type="NCBI Taxonomy" id="38414"/>
    <lineage>
        <taxon>Eukaryota</taxon>
        <taxon>Viridiplantae</taxon>
        <taxon>Streptophyta</taxon>
        <taxon>Embryophyta</taxon>
        <taxon>Tracheophyta</taxon>
        <taxon>Spermatophyta</taxon>
        <taxon>Magnoliopsida</taxon>
        <taxon>Liliopsida</taxon>
        <taxon>Poales</taxon>
        <taxon>Poaceae</taxon>
        <taxon>PACMAD clade</taxon>
        <taxon>Chloridoideae</taxon>
        <taxon>Eragrostideae</taxon>
        <taxon>Eragrostidinae</taxon>
        <taxon>Eragrostis</taxon>
    </lineage>
</organism>
<evidence type="ECO:0000256" key="7">
    <source>
        <dbReference type="SAM" id="SignalP"/>
    </source>
</evidence>
<feature type="transmembrane region" description="Helical" evidence="6">
    <location>
        <begin position="154"/>
        <end position="176"/>
    </location>
</feature>
<feature type="chain" id="PRO_5023849821" evidence="7">
    <location>
        <begin position="21"/>
        <end position="341"/>
    </location>
</feature>
<dbReference type="EMBL" id="RWGY01000011">
    <property type="protein sequence ID" value="TVU31422.1"/>
    <property type="molecule type" value="Genomic_DNA"/>
</dbReference>
<dbReference type="GO" id="GO:0022857">
    <property type="term" value="F:transmembrane transporter activity"/>
    <property type="evidence" value="ECO:0007669"/>
    <property type="project" value="InterPro"/>
</dbReference>
<feature type="transmembrane region" description="Helical" evidence="6">
    <location>
        <begin position="196"/>
        <end position="216"/>
    </location>
</feature>
<evidence type="ECO:0000256" key="3">
    <source>
        <dbReference type="ARBA" id="ARBA00022692"/>
    </source>
</evidence>
<dbReference type="AlphaFoldDB" id="A0A5J9V5F5"/>
<dbReference type="InterPro" id="IPR036259">
    <property type="entry name" value="MFS_trans_sf"/>
</dbReference>
<dbReference type="Pfam" id="PF00854">
    <property type="entry name" value="PTR2"/>
    <property type="match status" value="1"/>
</dbReference>
<feature type="non-terminal residue" evidence="8">
    <location>
        <position position="1"/>
    </location>
</feature>
<comment type="similarity">
    <text evidence="2">Belongs to the major facilitator superfamily. Proton-dependent oligopeptide transporter (POT/PTR) (TC 2.A.17) family.</text>
</comment>
<evidence type="ECO:0000256" key="2">
    <source>
        <dbReference type="ARBA" id="ARBA00005982"/>
    </source>
</evidence>
<keyword evidence="4 6" id="KW-1133">Transmembrane helix</keyword>
<name>A0A5J9V5F5_9POAL</name>
<evidence type="ECO:0000256" key="6">
    <source>
        <dbReference type="SAM" id="Phobius"/>
    </source>
</evidence>
<keyword evidence="5 6" id="KW-0472">Membrane</keyword>
<sequence length="341" mass="37867">MIPLVLMLCCLTVFIAGSRSYRIRKLGVSPFTSILQVVVASIRKWYLQLPEDNSLLYEVTCSLEGANESRKIEHTNQFRSFDKAAIVLVPRDNKFMAPMSSWRLCTVTQVEELKMLLWMTPVWVSFVIFYAVTVQLSSTLIEQGMFMDNHIGSFTIPPASLSIFTVLSVLILVPVYEAILVPLARHFTGKDKGFSQMQRLGIGLALSILTMVYSAALEMRRLAIVQASCLTNQSVPAPMSILGQAPGYSVHGAAEVFASIGVAEFFYDHAPDTMKSLCTALRQLAVASGLYFNSFLLSIVAIATTRGGAPGWIPDNLNEGHLDYFFWMMAALSRKEYQTMT</sequence>
<dbReference type="GO" id="GO:0016020">
    <property type="term" value="C:membrane"/>
    <property type="evidence" value="ECO:0007669"/>
    <property type="project" value="UniProtKB-SubCell"/>
</dbReference>
<keyword evidence="3 6" id="KW-0812">Transmembrane</keyword>
<keyword evidence="9" id="KW-1185">Reference proteome</keyword>
<reference evidence="8 9" key="1">
    <citation type="journal article" date="2019" name="Sci. Rep.">
        <title>A high-quality genome of Eragrostis curvula grass provides insights into Poaceae evolution and supports new strategies to enhance forage quality.</title>
        <authorList>
            <person name="Carballo J."/>
            <person name="Santos B.A.C.M."/>
            <person name="Zappacosta D."/>
            <person name="Garbus I."/>
            <person name="Selva J.P."/>
            <person name="Gallo C.A."/>
            <person name="Diaz A."/>
            <person name="Albertini E."/>
            <person name="Caccamo M."/>
            <person name="Echenique V."/>
        </authorList>
    </citation>
    <scope>NUCLEOTIDE SEQUENCE [LARGE SCALE GENOMIC DNA]</scope>
    <source>
        <strain evidence="9">cv. Victoria</strain>
        <tissue evidence="8">Leaf</tissue>
    </source>
</reference>
<comment type="caution">
    <text evidence="8">The sequence shown here is derived from an EMBL/GenBank/DDBJ whole genome shotgun (WGS) entry which is preliminary data.</text>
</comment>
<dbReference type="PANTHER" id="PTHR11654">
    <property type="entry name" value="OLIGOPEPTIDE TRANSPORTER-RELATED"/>
    <property type="match status" value="1"/>
</dbReference>
<evidence type="ECO:0000313" key="8">
    <source>
        <dbReference type="EMBL" id="TVU31422.1"/>
    </source>
</evidence>
<evidence type="ECO:0000256" key="4">
    <source>
        <dbReference type="ARBA" id="ARBA00022989"/>
    </source>
</evidence>